<evidence type="ECO:0000313" key="3">
    <source>
        <dbReference type="EMBL" id="KAK7031887.1"/>
    </source>
</evidence>
<feature type="transmembrane region" description="Helical" evidence="1">
    <location>
        <begin position="142"/>
        <end position="165"/>
    </location>
</feature>
<dbReference type="AlphaFoldDB" id="A0AAW0BYR1"/>
<comment type="caution">
    <text evidence="3">The sequence shown here is derived from an EMBL/GenBank/DDBJ whole genome shotgun (WGS) entry which is preliminary data.</text>
</comment>
<name>A0AAW0BYR1_9AGAR</name>
<proteinExistence type="predicted"/>
<gene>
    <name evidence="3" type="ORF">R3P38DRAFT_2522129</name>
</gene>
<reference evidence="3 4" key="1">
    <citation type="journal article" date="2024" name="J Genomics">
        <title>Draft genome sequencing and assembly of Favolaschia claudopus CIRM-BRFM 2984 isolated from oak limbs.</title>
        <authorList>
            <person name="Navarro D."/>
            <person name="Drula E."/>
            <person name="Chaduli D."/>
            <person name="Cazenave R."/>
            <person name="Ahrendt S."/>
            <person name="Wang J."/>
            <person name="Lipzen A."/>
            <person name="Daum C."/>
            <person name="Barry K."/>
            <person name="Grigoriev I.V."/>
            <person name="Favel A."/>
            <person name="Rosso M.N."/>
            <person name="Martin F."/>
        </authorList>
    </citation>
    <scope>NUCLEOTIDE SEQUENCE [LARGE SCALE GENOMIC DNA]</scope>
    <source>
        <strain evidence="3 4">CIRM-BRFM 2984</strain>
    </source>
</reference>
<keyword evidence="1" id="KW-0812">Transmembrane</keyword>
<feature type="non-terminal residue" evidence="3">
    <location>
        <position position="1"/>
    </location>
</feature>
<organism evidence="3 4">
    <name type="scientific">Favolaschia claudopus</name>
    <dbReference type="NCBI Taxonomy" id="2862362"/>
    <lineage>
        <taxon>Eukaryota</taxon>
        <taxon>Fungi</taxon>
        <taxon>Dikarya</taxon>
        <taxon>Basidiomycota</taxon>
        <taxon>Agaricomycotina</taxon>
        <taxon>Agaricomycetes</taxon>
        <taxon>Agaricomycetidae</taxon>
        <taxon>Agaricales</taxon>
        <taxon>Marasmiineae</taxon>
        <taxon>Mycenaceae</taxon>
        <taxon>Favolaschia</taxon>
    </lineage>
</organism>
<sequence>ISRVCQALADLKPKPPTATDKKTAFWNGYNVLATEYDKEFLQKYGTDLDTSLIFAGLFSAVASAFIIQIQPEFESTPHLLTVIAESLLYISLGSTLLAALLAVLGKQWLMYYSAAGERGTIEARGLERQRKLDGLEKWKFELIMQAFPLLLQFGLFLFAAALSVYLWKIHQVLAGIVLAITAAGTMAYLALLASAIFFKDSPFQTPLAPFFRAIGFCSNLLDQSRDLLPMFTLQHTAGSIALDSDQLAPLFVDPVIPSPEVSGVSWVLKTSTDPTLLAQAADMSIDLQWPVDLDLQPYIQVMQEMFLSCFEYSKSSNIEFLHLNRLRDGMSSRATQFGQGYIIMQCLHRANSSFPPDIDISHYLFNTVSSELATVLSIISDYKSPRLTEIPSQPWLMRALHFKLKVKPWPRFNPGTITYLKHRAAELNSGSSLTCSTFSEYLFVMYFCLVDGNITANDMRVKDKSAYEVLLYEKILKTLPSKLESEQTDMQLRADILKLTLQLAGNCEDHKEWDVQWRKRQTAAYQFCQALPQTDGWTEVISTPGLLSSKIALLKSESFIPLDADWISLNVDAEHWIYNALRCIPNPINKQGESEERIVDTANNLLCALYHNGIPPSRDNLELIVQLLSLQGSLSLPAAFLLLQENVHDWYMDLELGSKLRDYSVWASLSAIMVHHEREPYIKSYIDLAYLLSTIPEWQPHVQKELCSWIHIYSISFTIEEYLEKYNVVFKTIWTPSRSIPTNHHFEEAVGLVHVALSDFWAAFDPATPLDSNSLLAWLECSNSLILHRNTEVWSIVQHTQMMIQELFIPLQRTLCGTVKQIQTLPTEAKTPILAACQEILTILITTMSQTETEFDNSRDNIHNQIRERIKSAGKLVKT</sequence>
<accession>A0AAW0BYR1</accession>
<dbReference type="EMBL" id="JAWWNJ010000024">
    <property type="protein sequence ID" value="KAK7031887.1"/>
    <property type="molecule type" value="Genomic_DNA"/>
</dbReference>
<keyword evidence="4" id="KW-1185">Reference proteome</keyword>
<dbReference type="InterPro" id="IPR045338">
    <property type="entry name" value="DUF6535"/>
</dbReference>
<feature type="domain" description="DUF6535" evidence="2">
    <location>
        <begin position="73"/>
        <end position="168"/>
    </location>
</feature>
<dbReference type="Proteomes" id="UP001362999">
    <property type="component" value="Unassembled WGS sequence"/>
</dbReference>
<evidence type="ECO:0000256" key="1">
    <source>
        <dbReference type="SAM" id="Phobius"/>
    </source>
</evidence>
<evidence type="ECO:0000259" key="2">
    <source>
        <dbReference type="Pfam" id="PF20153"/>
    </source>
</evidence>
<feature type="transmembrane region" description="Helical" evidence="1">
    <location>
        <begin position="79"/>
        <end position="104"/>
    </location>
</feature>
<dbReference type="Pfam" id="PF20153">
    <property type="entry name" value="DUF6535"/>
    <property type="match status" value="1"/>
</dbReference>
<keyword evidence="1" id="KW-1133">Transmembrane helix</keyword>
<feature type="transmembrane region" description="Helical" evidence="1">
    <location>
        <begin position="172"/>
        <end position="198"/>
    </location>
</feature>
<protein>
    <recommendedName>
        <fullName evidence="2">DUF6535 domain-containing protein</fullName>
    </recommendedName>
</protein>
<feature type="transmembrane region" description="Helical" evidence="1">
    <location>
        <begin position="50"/>
        <end position="67"/>
    </location>
</feature>
<evidence type="ECO:0000313" key="4">
    <source>
        <dbReference type="Proteomes" id="UP001362999"/>
    </source>
</evidence>
<keyword evidence="1" id="KW-0472">Membrane</keyword>